<dbReference type="AlphaFoldDB" id="G0NMK2"/>
<feature type="compositionally biased region" description="Polar residues" evidence="1">
    <location>
        <begin position="978"/>
        <end position="1012"/>
    </location>
</feature>
<feature type="region of interest" description="Disordered" evidence="1">
    <location>
        <begin position="190"/>
        <end position="330"/>
    </location>
</feature>
<reference evidence="3" key="1">
    <citation type="submission" date="2011-07" db="EMBL/GenBank/DDBJ databases">
        <authorList>
            <consortium name="Caenorhabditis brenneri Sequencing and Analysis Consortium"/>
            <person name="Wilson R.K."/>
        </authorList>
    </citation>
    <scope>NUCLEOTIDE SEQUENCE [LARGE SCALE GENOMIC DNA]</scope>
    <source>
        <strain evidence="3">PB2801</strain>
    </source>
</reference>
<evidence type="ECO:0000313" key="3">
    <source>
        <dbReference type="Proteomes" id="UP000008068"/>
    </source>
</evidence>
<dbReference type="OMA" id="INHETRA"/>
<feature type="compositionally biased region" description="Polar residues" evidence="1">
    <location>
        <begin position="841"/>
        <end position="859"/>
    </location>
</feature>
<dbReference type="Proteomes" id="UP000008068">
    <property type="component" value="Unassembled WGS sequence"/>
</dbReference>
<gene>
    <name evidence="2" type="ORF">CAEBREN_25174</name>
</gene>
<keyword evidence="3" id="KW-1185">Reference proteome</keyword>
<feature type="compositionally biased region" description="Basic and acidic residues" evidence="1">
    <location>
        <begin position="898"/>
        <end position="920"/>
    </location>
</feature>
<feature type="compositionally biased region" description="Basic and acidic residues" evidence="1">
    <location>
        <begin position="727"/>
        <end position="738"/>
    </location>
</feature>
<organism evidence="3">
    <name type="scientific">Caenorhabditis brenneri</name>
    <name type="common">Nematode worm</name>
    <dbReference type="NCBI Taxonomy" id="135651"/>
    <lineage>
        <taxon>Eukaryota</taxon>
        <taxon>Metazoa</taxon>
        <taxon>Ecdysozoa</taxon>
        <taxon>Nematoda</taxon>
        <taxon>Chromadorea</taxon>
        <taxon>Rhabditida</taxon>
        <taxon>Rhabditina</taxon>
        <taxon>Rhabditomorpha</taxon>
        <taxon>Rhabditoidea</taxon>
        <taxon>Rhabditidae</taxon>
        <taxon>Peloderinae</taxon>
        <taxon>Caenorhabditis</taxon>
    </lineage>
</organism>
<evidence type="ECO:0000313" key="2">
    <source>
        <dbReference type="EMBL" id="EGT34177.1"/>
    </source>
</evidence>
<feature type="compositionally biased region" description="Polar residues" evidence="1">
    <location>
        <begin position="929"/>
        <end position="945"/>
    </location>
</feature>
<feature type="compositionally biased region" description="Low complexity" evidence="1">
    <location>
        <begin position="883"/>
        <end position="894"/>
    </location>
</feature>
<proteinExistence type="predicted"/>
<name>G0NMK2_CAEBE</name>
<feature type="compositionally biased region" description="Basic and acidic residues" evidence="1">
    <location>
        <begin position="674"/>
        <end position="685"/>
    </location>
</feature>
<dbReference type="InParanoid" id="G0NMK2"/>
<feature type="compositionally biased region" description="Polar residues" evidence="1">
    <location>
        <begin position="480"/>
        <end position="492"/>
    </location>
</feature>
<feature type="compositionally biased region" description="Polar residues" evidence="1">
    <location>
        <begin position="285"/>
        <end position="295"/>
    </location>
</feature>
<feature type="compositionally biased region" description="Basic and acidic residues" evidence="1">
    <location>
        <begin position="953"/>
        <end position="964"/>
    </location>
</feature>
<evidence type="ECO:0000256" key="1">
    <source>
        <dbReference type="SAM" id="MobiDB-lite"/>
    </source>
</evidence>
<feature type="compositionally biased region" description="Low complexity" evidence="1">
    <location>
        <begin position="196"/>
        <end position="207"/>
    </location>
</feature>
<feature type="compositionally biased region" description="Low complexity" evidence="1">
    <location>
        <begin position="1057"/>
        <end position="1100"/>
    </location>
</feature>
<dbReference type="EMBL" id="GL379910">
    <property type="protein sequence ID" value="EGT34177.1"/>
    <property type="molecule type" value="Genomic_DNA"/>
</dbReference>
<feature type="region of interest" description="Disordered" evidence="1">
    <location>
        <begin position="150"/>
        <end position="172"/>
    </location>
</feature>
<protein>
    <submittedName>
        <fullName evidence="2">Uncharacterized protein</fullName>
    </submittedName>
</protein>
<feature type="compositionally biased region" description="Polar residues" evidence="1">
    <location>
        <begin position="246"/>
        <end position="277"/>
    </location>
</feature>
<feature type="compositionally biased region" description="Basic residues" evidence="1">
    <location>
        <begin position="1026"/>
        <end position="1046"/>
    </location>
</feature>
<feature type="compositionally biased region" description="Polar residues" evidence="1">
    <location>
        <begin position="739"/>
        <end position="750"/>
    </location>
</feature>
<accession>G0NMK2</accession>
<dbReference type="HOGENOM" id="CLU_283321_0_0_1"/>
<sequence>MDQSEKEAENKVREAMKYALKQMDHHETYEKKKSYFRCTLPLSADRRKCGFVGNFGQVSVHMSKHWAVTRGQCTRCEQDLYDVVDIFGHKDKNLPNMTCKHGHHTSHTPSNWLAHMQWRARNIFIKEISKNEYDAWKDVFEKRYQSRAATPAYDDNETNGGKQTAPAERFAVEGNKLTSSALAAIRELAKERNPKSQESSSNSKSVSITGAPGISQGATDPRLAATATSHSERRSEIETEAPWNPGPSSTSMGMFNGSYPNNSHPTTSAYAAQNGSLQFPADPRNWNSPTQTPQPMATAAPLYAPHIPGSNQYPSASAPADPRSYNTPPPAPQTMTTAAPIYASSIPGSQQNPSASVPQFQVAPTPQTMATAASLYSSAIPGSNQYPSALAPADSHNWNTPPPAPQTMATAAPLHPIPGSQQYPSAAIPQFRMIFNTNHTPMQQTNVLQQIPLPSSVPMPVPPPQESRGAGRSRVDIHNTVYNGPTTRSHTPGRSDRDEAIAAAPRRQPLLPFPTAPVVNRRTPSAVRDMSPVQRQHVAQGTVPPPRVTRSGSRVPESTTPPLPPPQTTRREPSLGRDASSVQKQQTSQHVAQGSVPPPRVTRSGSRVPESTTPPLPPQNTRRRSSVGRDVSPVQHPPSSQHVAQGTVPPFRMTRSISRVPESTTPPLPPPQTIKREPSLGRDESSVQQQQTSQRVAQGTVPPFRMTRSGSRVPESTTPPLPPSQNTRREPSLGRDESSVQQQPTSQRVAQGTVPPFRVTRSGSRVPESTTPPLPPSQNTRRRSSVGRDVSPVQHPPSSQPVSRGAAQPPPQNIRRRQASAVRESVEEIAMKSGLKRSRPSRCSTPVRETTPEPSTEQQADGPISKVSLKIVKPQDMTRQRRSSVSYRSTSRGRSSSRHRDEEKADMEKIRKERQLERSKGASTVKVPPSNNRQFMLSNQPTLASNPPPQDPKTAKADRLRQKLSECNSLASNPLFGTVSQQPSTSNAYNQRGNQQPSTSTANTQRYNQSPSTAPPPDSFPVSARTRSRVRSPSHTRSGSRSRSRSRSPSPFTPAARNQNGNRRSNSRGNQRGNRGYNQSQRRNYNNRQNNNWHSNSRGF</sequence>
<feature type="region of interest" description="Disordered" evidence="1">
    <location>
        <begin position="460"/>
        <end position="1100"/>
    </location>
</feature>
<feature type="compositionally biased region" description="Polar residues" evidence="1">
    <location>
        <begin position="580"/>
        <end position="592"/>
    </location>
</feature>